<dbReference type="SUPFAM" id="SSF50129">
    <property type="entry name" value="GroES-like"/>
    <property type="match status" value="1"/>
</dbReference>
<dbReference type="InterPro" id="IPR052585">
    <property type="entry name" value="Lipid_raft_assoc_Zn_ADH"/>
</dbReference>
<proteinExistence type="predicted"/>
<dbReference type="SMART" id="SM00829">
    <property type="entry name" value="PKS_ER"/>
    <property type="match status" value="1"/>
</dbReference>
<keyword evidence="3" id="KW-1185">Reference proteome</keyword>
<evidence type="ECO:0000313" key="3">
    <source>
        <dbReference type="Proteomes" id="UP001262889"/>
    </source>
</evidence>
<dbReference type="RefSeq" id="WP_311536447.1">
    <property type="nucleotide sequence ID" value="NZ_JAVRHQ010000036.1"/>
</dbReference>
<evidence type="ECO:0000259" key="1">
    <source>
        <dbReference type="SMART" id="SM00829"/>
    </source>
</evidence>
<dbReference type="EC" id="1.-.-.-" evidence="2"/>
<keyword evidence="2" id="KW-0560">Oxidoreductase</keyword>
<dbReference type="GO" id="GO:0016491">
    <property type="term" value="F:oxidoreductase activity"/>
    <property type="evidence" value="ECO:0007669"/>
    <property type="project" value="UniProtKB-KW"/>
</dbReference>
<dbReference type="InterPro" id="IPR011032">
    <property type="entry name" value="GroES-like_sf"/>
</dbReference>
<dbReference type="PANTHER" id="PTHR43482:SF1">
    <property type="entry name" value="PROTEIN AST1-RELATED"/>
    <property type="match status" value="1"/>
</dbReference>
<dbReference type="Gene3D" id="3.40.50.720">
    <property type="entry name" value="NAD(P)-binding Rossmann-like Domain"/>
    <property type="match status" value="1"/>
</dbReference>
<dbReference type="InterPro" id="IPR036291">
    <property type="entry name" value="NAD(P)-bd_dom_sf"/>
</dbReference>
<organism evidence="2 3">
    <name type="scientific">Autumnicola tepida</name>
    <dbReference type="NCBI Taxonomy" id="3075595"/>
    <lineage>
        <taxon>Bacteria</taxon>
        <taxon>Pseudomonadati</taxon>
        <taxon>Bacteroidota</taxon>
        <taxon>Flavobacteriia</taxon>
        <taxon>Flavobacteriales</taxon>
        <taxon>Flavobacteriaceae</taxon>
        <taxon>Autumnicola</taxon>
    </lineage>
</organism>
<dbReference type="InterPro" id="IPR013149">
    <property type="entry name" value="ADH-like_C"/>
</dbReference>
<comment type="caution">
    <text evidence="2">The sequence shown here is derived from an EMBL/GenBank/DDBJ whole genome shotgun (WGS) entry which is preliminary data.</text>
</comment>
<dbReference type="PANTHER" id="PTHR43482">
    <property type="entry name" value="PROTEIN AST1-RELATED"/>
    <property type="match status" value="1"/>
</dbReference>
<protein>
    <submittedName>
        <fullName evidence="2">NADP-dependent oxidoreductase</fullName>
        <ecNumber evidence="2">1.-.-.-</ecNumber>
    </submittedName>
</protein>
<dbReference type="Gene3D" id="3.90.180.10">
    <property type="entry name" value="Medium-chain alcohol dehydrogenases, catalytic domain"/>
    <property type="match status" value="1"/>
</dbReference>
<sequence>MKAVILNSFGGVENFLMSTVERPTVKRNHILVRIIATSFNPVDYQIRKGSEESKLLKSAVLRRELSGVVEVVGSEVKDYSKGDEVVAYVGSFGSNGTYAEYVSIPSDLAARKPGIMRFEEAAGIPMVGLTALQIFERMNFSKDDMIFISGAAGGVGTMIIKLLLSEGHARIITIAGSKESHMHLYSLGLRQDQVINYREAGWEEKVIELNEGNLYDITIDLVGGSISEFCASVLRVHGIYCDITCLATAKARQILFDRGITIMNISNYAHALSGVSWTPDYYGSKLKFLLGLIEKGIITAPPVEIIGKLGVETVRRGHTMLEHNLAGGKKLIMHND</sequence>
<dbReference type="Pfam" id="PF00107">
    <property type="entry name" value="ADH_zinc_N"/>
    <property type="match status" value="1"/>
</dbReference>
<dbReference type="CDD" id="cd05289">
    <property type="entry name" value="MDR_like_2"/>
    <property type="match status" value="1"/>
</dbReference>
<dbReference type="SUPFAM" id="SSF51735">
    <property type="entry name" value="NAD(P)-binding Rossmann-fold domains"/>
    <property type="match status" value="1"/>
</dbReference>
<dbReference type="EMBL" id="JAVRHQ010000036">
    <property type="protein sequence ID" value="MDT0644832.1"/>
    <property type="molecule type" value="Genomic_DNA"/>
</dbReference>
<dbReference type="InterPro" id="IPR020843">
    <property type="entry name" value="ER"/>
</dbReference>
<dbReference type="Proteomes" id="UP001262889">
    <property type="component" value="Unassembled WGS sequence"/>
</dbReference>
<evidence type="ECO:0000313" key="2">
    <source>
        <dbReference type="EMBL" id="MDT0644832.1"/>
    </source>
</evidence>
<accession>A0ABU3CF28</accession>
<feature type="domain" description="Enoyl reductase (ER)" evidence="1">
    <location>
        <begin position="10"/>
        <end position="311"/>
    </location>
</feature>
<gene>
    <name evidence="2" type="ORF">RM553_18470</name>
</gene>
<reference evidence="2 3" key="1">
    <citation type="submission" date="2023-09" db="EMBL/GenBank/DDBJ databases">
        <authorList>
            <person name="Rey-Velasco X."/>
        </authorList>
    </citation>
    <scope>NUCLEOTIDE SEQUENCE [LARGE SCALE GENOMIC DNA]</scope>
    <source>
        <strain evidence="2 3">F363</strain>
    </source>
</reference>
<dbReference type="InterPro" id="IPR013154">
    <property type="entry name" value="ADH-like_N"/>
</dbReference>
<dbReference type="Pfam" id="PF08240">
    <property type="entry name" value="ADH_N"/>
    <property type="match status" value="1"/>
</dbReference>
<name>A0ABU3CF28_9FLAO</name>